<keyword evidence="6" id="KW-1185">Reference proteome</keyword>
<evidence type="ECO:0000256" key="4">
    <source>
        <dbReference type="SAM" id="SignalP"/>
    </source>
</evidence>
<keyword evidence="2" id="KW-0813">Transport</keyword>
<feature type="signal peptide" evidence="4">
    <location>
        <begin position="1"/>
        <end position="22"/>
    </location>
</feature>
<dbReference type="Pfam" id="PF01547">
    <property type="entry name" value="SBP_bac_1"/>
    <property type="match status" value="1"/>
</dbReference>
<dbReference type="Proteomes" id="UP001595891">
    <property type="component" value="Unassembled WGS sequence"/>
</dbReference>
<dbReference type="PROSITE" id="PS51257">
    <property type="entry name" value="PROKAR_LIPOPROTEIN"/>
    <property type="match status" value="1"/>
</dbReference>
<proteinExistence type="inferred from homology"/>
<organism evidence="5 6">
    <name type="scientific">Sphaerisporangium corydalis</name>
    <dbReference type="NCBI Taxonomy" id="1441875"/>
    <lineage>
        <taxon>Bacteria</taxon>
        <taxon>Bacillati</taxon>
        <taxon>Actinomycetota</taxon>
        <taxon>Actinomycetes</taxon>
        <taxon>Streptosporangiales</taxon>
        <taxon>Streptosporangiaceae</taxon>
        <taxon>Sphaerisporangium</taxon>
    </lineage>
</organism>
<evidence type="ECO:0000313" key="5">
    <source>
        <dbReference type="EMBL" id="MFC4588490.1"/>
    </source>
</evidence>
<dbReference type="EMBL" id="JBHSFN010000012">
    <property type="protein sequence ID" value="MFC4588490.1"/>
    <property type="molecule type" value="Genomic_DNA"/>
</dbReference>
<feature type="chain" id="PRO_5047225005" evidence="4">
    <location>
        <begin position="23"/>
        <end position="439"/>
    </location>
</feature>
<evidence type="ECO:0000256" key="2">
    <source>
        <dbReference type="ARBA" id="ARBA00022448"/>
    </source>
</evidence>
<comment type="caution">
    <text evidence="5">The sequence shown here is derived from an EMBL/GenBank/DDBJ whole genome shotgun (WGS) entry which is preliminary data.</text>
</comment>
<dbReference type="InterPro" id="IPR006059">
    <property type="entry name" value="SBP"/>
</dbReference>
<name>A0ABV9EHR7_9ACTN</name>
<protein>
    <submittedName>
        <fullName evidence="5">Extracellular solute-binding protein</fullName>
    </submittedName>
</protein>
<dbReference type="PANTHER" id="PTHR30061:SF50">
    <property type="entry name" value="MALTOSE_MALTODEXTRIN-BINDING PERIPLASMIC PROTEIN"/>
    <property type="match status" value="1"/>
</dbReference>
<keyword evidence="3 4" id="KW-0732">Signal</keyword>
<gene>
    <name evidence="5" type="ORF">ACFO8L_20545</name>
</gene>
<evidence type="ECO:0000313" key="6">
    <source>
        <dbReference type="Proteomes" id="UP001595891"/>
    </source>
</evidence>
<sequence>MMISRRIAAGATALGLVLAAAACGGSGGSSGSGGSGGGSASGTAGADGTFTYWTSGWQPDQIAEIDAAFDKAHPGMHAKGQFIASSDQYLPKVIGALKNGTQPTVLLTQNPSDLPVIAQSGKLIPLDGKLAAETAALYPGIRDSLFYKGHQLGMALAGVGDIVLFYDKKAFAAAGIDGPPATWTELAEDAKKLSDPAKNKYGFYVPLGEAEWITFAWAPMLHAEGGSFLSPDGTATAFNSPAGVKALTTWVDLIRSKSAPGTSYAQAGSFDGAPAFAGRTVAMIVNGQWAVPTFQKAGVDFGVAPMPAGAAGTSTSMGIGVAALLKTGAGAEKAGLEFLRFLATPERGAYLAAKNGGLPSDPAQLDQRALKDHIAENPTYTVFADAEKTGKVRPITPAYDAISKGLWTQINAALQGRTTPAEALAAAARTGDAALKKLG</sequence>
<reference evidence="6" key="1">
    <citation type="journal article" date="2019" name="Int. J. Syst. Evol. Microbiol.">
        <title>The Global Catalogue of Microorganisms (GCM) 10K type strain sequencing project: providing services to taxonomists for standard genome sequencing and annotation.</title>
        <authorList>
            <consortium name="The Broad Institute Genomics Platform"/>
            <consortium name="The Broad Institute Genome Sequencing Center for Infectious Disease"/>
            <person name="Wu L."/>
            <person name="Ma J."/>
        </authorList>
    </citation>
    <scope>NUCLEOTIDE SEQUENCE [LARGE SCALE GENOMIC DNA]</scope>
    <source>
        <strain evidence="6">CCUG 49560</strain>
    </source>
</reference>
<comment type="similarity">
    <text evidence="1">Belongs to the bacterial solute-binding protein 1 family.</text>
</comment>
<accession>A0ABV9EHR7</accession>
<dbReference type="Gene3D" id="3.40.190.10">
    <property type="entry name" value="Periplasmic binding protein-like II"/>
    <property type="match status" value="2"/>
</dbReference>
<evidence type="ECO:0000256" key="1">
    <source>
        <dbReference type="ARBA" id="ARBA00008520"/>
    </source>
</evidence>
<dbReference type="SUPFAM" id="SSF53850">
    <property type="entry name" value="Periplasmic binding protein-like II"/>
    <property type="match status" value="1"/>
</dbReference>
<evidence type="ECO:0000256" key="3">
    <source>
        <dbReference type="ARBA" id="ARBA00022729"/>
    </source>
</evidence>
<dbReference type="PANTHER" id="PTHR30061">
    <property type="entry name" value="MALTOSE-BINDING PERIPLASMIC PROTEIN"/>
    <property type="match status" value="1"/>
</dbReference>